<dbReference type="GO" id="GO:0005737">
    <property type="term" value="C:cytoplasm"/>
    <property type="evidence" value="ECO:0007669"/>
    <property type="project" value="TreeGrafter"/>
</dbReference>
<evidence type="ECO:0000313" key="8">
    <source>
        <dbReference type="EMBL" id="HIW79863.1"/>
    </source>
</evidence>
<reference evidence="8" key="1">
    <citation type="journal article" date="2021" name="PeerJ">
        <title>Extensive microbial diversity within the chicken gut microbiome revealed by metagenomics and culture.</title>
        <authorList>
            <person name="Gilroy R."/>
            <person name="Ravi A."/>
            <person name="Getino M."/>
            <person name="Pursley I."/>
            <person name="Horton D.L."/>
            <person name="Alikhan N.F."/>
            <person name="Baker D."/>
            <person name="Gharbi K."/>
            <person name="Hall N."/>
            <person name="Watson M."/>
            <person name="Adriaenssens E.M."/>
            <person name="Foster-Nyarko E."/>
            <person name="Jarju S."/>
            <person name="Secka A."/>
            <person name="Antonio M."/>
            <person name="Oren A."/>
            <person name="Chaudhuri R.R."/>
            <person name="La Ragione R."/>
            <person name="Hildebrand F."/>
            <person name="Pallen M.J."/>
        </authorList>
    </citation>
    <scope>NUCLEOTIDE SEQUENCE</scope>
    <source>
        <strain evidence="8">ChiSxjej5B17-1746</strain>
    </source>
</reference>
<evidence type="ECO:0000256" key="6">
    <source>
        <dbReference type="ARBA" id="ARBA00023014"/>
    </source>
</evidence>
<dbReference type="InterPro" id="IPR023404">
    <property type="entry name" value="rSAM_horseshoe"/>
</dbReference>
<evidence type="ECO:0000313" key="9">
    <source>
        <dbReference type="Proteomes" id="UP000824264"/>
    </source>
</evidence>
<dbReference type="Pfam" id="PF16199">
    <property type="entry name" value="Radical_SAM_C"/>
    <property type="match status" value="1"/>
</dbReference>
<dbReference type="GO" id="GO:0003824">
    <property type="term" value="F:catalytic activity"/>
    <property type="evidence" value="ECO:0007669"/>
    <property type="project" value="InterPro"/>
</dbReference>
<dbReference type="SMART" id="SM00729">
    <property type="entry name" value="Elp3"/>
    <property type="match status" value="1"/>
</dbReference>
<reference evidence="8" key="2">
    <citation type="submission" date="2021-04" db="EMBL/GenBank/DDBJ databases">
        <authorList>
            <person name="Gilroy R."/>
        </authorList>
    </citation>
    <scope>NUCLEOTIDE SEQUENCE</scope>
    <source>
        <strain evidence="8">ChiSxjej5B17-1746</strain>
    </source>
</reference>
<comment type="caution">
    <text evidence="8">The sequence shown here is derived from an EMBL/GenBank/DDBJ whole genome shotgun (WGS) entry which is preliminary data.</text>
</comment>
<dbReference type="InterPro" id="IPR006638">
    <property type="entry name" value="Elp3/MiaA/NifB-like_rSAM"/>
</dbReference>
<organism evidence="8 9">
    <name type="scientific">Candidatus Bilophila faecipullorum</name>
    <dbReference type="NCBI Taxonomy" id="2838482"/>
    <lineage>
        <taxon>Bacteria</taxon>
        <taxon>Pseudomonadati</taxon>
        <taxon>Thermodesulfobacteriota</taxon>
        <taxon>Desulfovibrionia</taxon>
        <taxon>Desulfovibrionales</taxon>
        <taxon>Desulfovibrionaceae</taxon>
        <taxon>Bilophila</taxon>
    </lineage>
</organism>
<evidence type="ECO:0000256" key="4">
    <source>
        <dbReference type="ARBA" id="ARBA00022723"/>
    </source>
</evidence>
<keyword evidence="2" id="KW-0004">4Fe-4S</keyword>
<accession>A0A9D1R1P7</accession>
<dbReference type="PROSITE" id="PS51918">
    <property type="entry name" value="RADICAL_SAM"/>
    <property type="match status" value="1"/>
</dbReference>
<dbReference type="InterPro" id="IPR032432">
    <property type="entry name" value="Radical_SAM_C"/>
</dbReference>
<feature type="domain" description="Radical SAM core" evidence="7">
    <location>
        <begin position="1"/>
        <end position="235"/>
    </location>
</feature>
<dbReference type="GO" id="GO:0002926">
    <property type="term" value="P:tRNA wobble base 5-methoxycarbonylmethyl-2-thiouridinylation"/>
    <property type="evidence" value="ECO:0007669"/>
    <property type="project" value="TreeGrafter"/>
</dbReference>
<keyword evidence="5" id="KW-0408">Iron</keyword>
<dbReference type="InterPro" id="IPR039661">
    <property type="entry name" value="ELP3"/>
</dbReference>
<dbReference type="CDD" id="cd01335">
    <property type="entry name" value="Radical_SAM"/>
    <property type="match status" value="1"/>
</dbReference>
<keyword evidence="3" id="KW-0949">S-adenosyl-L-methionine</keyword>
<dbReference type="Proteomes" id="UP000824264">
    <property type="component" value="Unassembled WGS sequence"/>
</dbReference>
<dbReference type="InterPro" id="IPR058240">
    <property type="entry name" value="rSAM_sf"/>
</dbReference>
<dbReference type="EMBL" id="DXGI01000454">
    <property type="protein sequence ID" value="HIW79863.1"/>
    <property type="molecule type" value="Genomic_DNA"/>
</dbReference>
<evidence type="ECO:0000256" key="2">
    <source>
        <dbReference type="ARBA" id="ARBA00022485"/>
    </source>
</evidence>
<dbReference type="Gene3D" id="3.80.30.20">
    <property type="entry name" value="tm_1862 like domain"/>
    <property type="match status" value="1"/>
</dbReference>
<dbReference type="SFLD" id="SFLDG01086">
    <property type="entry name" value="elongater_protein-like"/>
    <property type="match status" value="1"/>
</dbReference>
<dbReference type="GO" id="GO:0051539">
    <property type="term" value="F:4 iron, 4 sulfur cluster binding"/>
    <property type="evidence" value="ECO:0007669"/>
    <property type="project" value="UniProtKB-KW"/>
</dbReference>
<protein>
    <submittedName>
        <fullName evidence="8">Radical SAM protein</fullName>
    </submittedName>
</protein>
<dbReference type="InterPro" id="IPR007197">
    <property type="entry name" value="rSAM"/>
</dbReference>
<dbReference type="SFLD" id="SFLDS00029">
    <property type="entry name" value="Radical_SAM"/>
    <property type="match status" value="1"/>
</dbReference>
<dbReference type="SUPFAM" id="SSF102114">
    <property type="entry name" value="Radical SAM enzymes"/>
    <property type="match status" value="1"/>
</dbReference>
<evidence type="ECO:0000256" key="5">
    <source>
        <dbReference type="ARBA" id="ARBA00023004"/>
    </source>
</evidence>
<comment type="cofactor">
    <cofactor evidence="1">
        <name>[4Fe-4S] cluster</name>
        <dbReference type="ChEBI" id="CHEBI:49883"/>
    </cofactor>
</comment>
<dbReference type="SFLD" id="SFLDG01082">
    <property type="entry name" value="B12-binding_domain_containing"/>
    <property type="match status" value="1"/>
</dbReference>
<evidence type="ECO:0000259" key="7">
    <source>
        <dbReference type="PROSITE" id="PS51918"/>
    </source>
</evidence>
<proteinExistence type="predicted"/>
<gene>
    <name evidence="8" type="ORF">H9874_12090</name>
</gene>
<evidence type="ECO:0000256" key="1">
    <source>
        <dbReference type="ARBA" id="ARBA00001966"/>
    </source>
</evidence>
<dbReference type="GO" id="GO:0046872">
    <property type="term" value="F:metal ion binding"/>
    <property type="evidence" value="ECO:0007669"/>
    <property type="project" value="UniProtKB-KW"/>
</dbReference>
<keyword evidence="6" id="KW-0411">Iron-sulfur</keyword>
<name>A0A9D1R1P7_9BACT</name>
<dbReference type="PANTHER" id="PTHR11135:SF0">
    <property type="entry name" value="ELONGATOR COMPLEX PROTEIN 3"/>
    <property type="match status" value="1"/>
</dbReference>
<dbReference type="PANTHER" id="PTHR11135">
    <property type="entry name" value="HISTONE ACETYLTRANSFERASE-RELATED"/>
    <property type="match status" value="1"/>
</dbReference>
<dbReference type="Pfam" id="PF04055">
    <property type="entry name" value="Radical_SAM"/>
    <property type="match status" value="1"/>
</dbReference>
<dbReference type="AlphaFoldDB" id="A0A9D1R1P7"/>
<evidence type="ECO:0000256" key="3">
    <source>
        <dbReference type="ARBA" id="ARBA00022691"/>
    </source>
</evidence>
<keyword evidence="4" id="KW-0479">Metal-binding</keyword>
<sequence>MPFAGCPHRCLFCAQDKQTGASPEPPGGSALRTLASLLHSLKAKRQAAQDTFRPVEIAFYGGTFTALPETVQMACLARAAEGKKEGLVCRVRCSTRPDALTPRTLDALRAGGLDLVELGIQSFHTEALEVSQRGYTGETAREGCRLMQDSGLELGIQLLPGMPGSTPERFREDVRNALAFSPACLRFYPCLVVDGTPLATLWKKGAYGPWDTLTTVDALGGALAEAWERRIPVIRLSVAPEASFDAAVLAGPRHPALGSLIQGEALFQTLRRNIEARGCPPTTLALPRFCQGFFFGHKKSLVARWKTLGIDPGAVRWTTGENAVLRWETATQP</sequence>